<keyword evidence="3" id="KW-1185">Reference proteome</keyword>
<evidence type="ECO:0000256" key="1">
    <source>
        <dbReference type="SAM" id="MobiDB-lite"/>
    </source>
</evidence>
<gene>
    <name evidence="2" type="ORF">MVEN_01140500</name>
</gene>
<name>A0A8H6Y9A2_9AGAR</name>
<dbReference type="EMBL" id="JACAZI010000008">
    <property type="protein sequence ID" value="KAF7354511.1"/>
    <property type="molecule type" value="Genomic_DNA"/>
</dbReference>
<organism evidence="2 3">
    <name type="scientific">Mycena venus</name>
    <dbReference type="NCBI Taxonomy" id="2733690"/>
    <lineage>
        <taxon>Eukaryota</taxon>
        <taxon>Fungi</taxon>
        <taxon>Dikarya</taxon>
        <taxon>Basidiomycota</taxon>
        <taxon>Agaricomycotina</taxon>
        <taxon>Agaricomycetes</taxon>
        <taxon>Agaricomycetidae</taxon>
        <taxon>Agaricales</taxon>
        <taxon>Marasmiineae</taxon>
        <taxon>Mycenaceae</taxon>
        <taxon>Mycena</taxon>
    </lineage>
</organism>
<dbReference type="AlphaFoldDB" id="A0A8H6Y9A2"/>
<accession>A0A8H6Y9A2</accession>
<feature type="region of interest" description="Disordered" evidence="1">
    <location>
        <begin position="1"/>
        <end position="35"/>
    </location>
</feature>
<protein>
    <submittedName>
        <fullName evidence="2">Uncharacterized protein</fullName>
    </submittedName>
</protein>
<reference evidence="2" key="1">
    <citation type="submission" date="2020-05" db="EMBL/GenBank/DDBJ databases">
        <title>Mycena genomes resolve the evolution of fungal bioluminescence.</title>
        <authorList>
            <person name="Tsai I.J."/>
        </authorList>
    </citation>
    <scope>NUCLEOTIDE SEQUENCE</scope>
    <source>
        <strain evidence="2">CCC161011</strain>
    </source>
</reference>
<evidence type="ECO:0000313" key="3">
    <source>
        <dbReference type="Proteomes" id="UP000620124"/>
    </source>
</evidence>
<proteinExistence type="predicted"/>
<evidence type="ECO:0000313" key="2">
    <source>
        <dbReference type="EMBL" id="KAF7354511.1"/>
    </source>
</evidence>
<dbReference type="Proteomes" id="UP000620124">
    <property type="component" value="Unassembled WGS sequence"/>
</dbReference>
<sequence>MDSGRVRTAQTTGLLNLPKRNWRPMSSRNECEGERRERARDWVSIRIEAMVEVVDTVFSPHCTSIPPRLLPVDVCRHTHPPARAPVKPSKHALSPALALARATKQEEKRLRGVLPTDAPDPWHALCVMLDFAGGRQSAAVDGHTFSLSATAAIALDETTDVRRLVLAPMSLALS</sequence>
<comment type="caution">
    <text evidence="2">The sequence shown here is derived from an EMBL/GenBank/DDBJ whole genome shotgun (WGS) entry which is preliminary data.</text>
</comment>